<evidence type="ECO:0000313" key="4">
    <source>
        <dbReference type="Proteomes" id="UP001470230"/>
    </source>
</evidence>
<evidence type="ECO:0000256" key="1">
    <source>
        <dbReference type="PROSITE-ProRule" id="PRU10141"/>
    </source>
</evidence>
<dbReference type="PRINTS" id="PR00109">
    <property type="entry name" value="TYRKINASE"/>
</dbReference>
<keyword evidence="4" id="KW-1185">Reference proteome</keyword>
<name>A0ABR2K1Q3_9EUKA</name>
<organism evidence="3 4">
    <name type="scientific">Tritrichomonas musculus</name>
    <dbReference type="NCBI Taxonomy" id="1915356"/>
    <lineage>
        <taxon>Eukaryota</taxon>
        <taxon>Metamonada</taxon>
        <taxon>Parabasalia</taxon>
        <taxon>Tritrichomonadida</taxon>
        <taxon>Tritrichomonadidae</taxon>
        <taxon>Tritrichomonas</taxon>
    </lineage>
</organism>
<dbReference type="InterPro" id="IPR017441">
    <property type="entry name" value="Protein_kinase_ATP_BS"/>
</dbReference>
<feature type="domain" description="Protein kinase" evidence="2">
    <location>
        <begin position="22"/>
        <end position="297"/>
    </location>
</feature>
<proteinExistence type="predicted"/>
<dbReference type="PANTHER" id="PTHR23257">
    <property type="entry name" value="SERINE-THREONINE PROTEIN KINASE"/>
    <property type="match status" value="1"/>
</dbReference>
<protein>
    <recommendedName>
        <fullName evidence="2">Protein kinase domain-containing protein</fullName>
    </recommendedName>
</protein>
<dbReference type="InterPro" id="IPR050167">
    <property type="entry name" value="Ser_Thr_protein_kinase"/>
</dbReference>
<dbReference type="PANTHER" id="PTHR23257:SF963">
    <property type="entry name" value="AT08303P"/>
    <property type="match status" value="1"/>
</dbReference>
<evidence type="ECO:0000259" key="2">
    <source>
        <dbReference type="PROSITE" id="PS50011"/>
    </source>
</evidence>
<feature type="binding site" evidence="1">
    <location>
        <position position="51"/>
    </location>
    <ligand>
        <name>ATP</name>
        <dbReference type="ChEBI" id="CHEBI:30616"/>
    </ligand>
</feature>
<dbReference type="Gene3D" id="1.10.510.10">
    <property type="entry name" value="Transferase(Phosphotransferase) domain 1"/>
    <property type="match status" value="1"/>
</dbReference>
<dbReference type="PROSITE" id="PS50011">
    <property type="entry name" value="PROTEIN_KINASE_DOM"/>
    <property type="match status" value="1"/>
</dbReference>
<keyword evidence="1" id="KW-0547">Nucleotide-binding</keyword>
<evidence type="ECO:0000313" key="3">
    <source>
        <dbReference type="EMBL" id="KAK8884818.1"/>
    </source>
</evidence>
<dbReference type="SUPFAM" id="SSF56112">
    <property type="entry name" value="Protein kinase-like (PK-like)"/>
    <property type="match status" value="1"/>
</dbReference>
<dbReference type="EMBL" id="JAPFFF010000008">
    <property type="protein sequence ID" value="KAK8884818.1"/>
    <property type="molecule type" value="Genomic_DNA"/>
</dbReference>
<comment type="caution">
    <text evidence="3">The sequence shown here is derived from an EMBL/GenBank/DDBJ whole genome shotgun (WGS) entry which is preliminary data.</text>
</comment>
<dbReference type="InterPro" id="IPR011009">
    <property type="entry name" value="Kinase-like_dom_sf"/>
</dbReference>
<dbReference type="PROSITE" id="PS00107">
    <property type="entry name" value="PROTEIN_KINASE_ATP"/>
    <property type="match status" value="1"/>
</dbReference>
<dbReference type="SMART" id="SM00220">
    <property type="entry name" value="S_TKc"/>
    <property type="match status" value="1"/>
</dbReference>
<reference evidence="3 4" key="1">
    <citation type="submission" date="2024-04" db="EMBL/GenBank/DDBJ databases">
        <title>Tritrichomonas musculus Genome.</title>
        <authorList>
            <person name="Alves-Ferreira E."/>
            <person name="Grigg M."/>
            <person name="Lorenzi H."/>
            <person name="Galac M."/>
        </authorList>
    </citation>
    <scope>NUCLEOTIDE SEQUENCE [LARGE SCALE GENOMIC DNA]</scope>
    <source>
        <strain evidence="3 4">EAF2021</strain>
    </source>
</reference>
<dbReference type="Pfam" id="PF00069">
    <property type="entry name" value="Pkinase"/>
    <property type="match status" value="1"/>
</dbReference>
<dbReference type="InterPro" id="IPR001245">
    <property type="entry name" value="Ser-Thr/Tyr_kinase_cat_dom"/>
</dbReference>
<dbReference type="Proteomes" id="UP001470230">
    <property type="component" value="Unassembled WGS sequence"/>
</dbReference>
<gene>
    <name evidence="3" type="ORF">M9Y10_043938</name>
</gene>
<accession>A0ABR2K1Q3</accession>
<keyword evidence="1" id="KW-0067">ATP-binding</keyword>
<sequence>MDQEFIRDGCYSQLVFLNLSQYTKIDKIGQGSFGKVFKVVQKDTNNIYAAKISSIPLSEDDNSLNLNLQREVNIIAQLNHPSVLKFIGYSPINFNQNPKRVIITEYTSNGSLSSIIKLERQGLSPQEWNNTKKLINIFGIAPAMSYLHSHNIIHRDLKPENILEDDYLFPKICDFGLSKIFNSNKESMSAESQSGFKGTPIYIPPETWIREEYSKAGDVYAFSLIVYELMTLEEPFKEFTISMIYSKIVTQKYRPEFKCPIADCYKDLINRCWSDDPKQRPTFEEIVFELKNNSDFITETVNANELFNYIDYTEEYHSSFDPSKKFKKITKGPEKVVEIEDVKITEKVESSQPSEKVQSDQHFDNSEPFKILVVGHSDTKKFEITKHLDSSTFEA</sequence>
<dbReference type="InterPro" id="IPR000719">
    <property type="entry name" value="Prot_kinase_dom"/>
</dbReference>